<dbReference type="AlphaFoldDB" id="A0A6C0JZC1"/>
<proteinExistence type="predicted"/>
<organism evidence="2">
    <name type="scientific">viral metagenome</name>
    <dbReference type="NCBI Taxonomy" id="1070528"/>
    <lineage>
        <taxon>unclassified sequences</taxon>
        <taxon>metagenomes</taxon>
        <taxon>organismal metagenomes</taxon>
    </lineage>
</organism>
<reference evidence="2" key="1">
    <citation type="journal article" date="2020" name="Nature">
        <title>Giant virus diversity and host interactions through global metagenomics.</title>
        <authorList>
            <person name="Schulz F."/>
            <person name="Roux S."/>
            <person name="Paez-Espino D."/>
            <person name="Jungbluth S."/>
            <person name="Walsh D.A."/>
            <person name="Denef V.J."/>
            <person name="McMahon K.D."/>
            <person name="Konstantinidis K.T."/>
            <person name="Eloe-Fadrosh E.A."/>
            <person name="Kyrpides N.C."/>
            <person name="Woyke T."/>
        </authorList>
    </citation>
    <scope>NUCLEOTIDE SEQUENCE</scope>
    <source>
        <strain evidence="2">GVMAG-S-1101164-164</strain>
    </source>
</reference>
<name>A0A6C0JZC1_9ZZZZ</name>
<keyword evidence="1" id="KW-0812">Transmembrane</keyword>
<protein>
    <submittedName>
        <fullName evidence="2">Uncharacterized protein</fullName>
    </submittedName>
</protein>
<feature type="transmembrane region" description="Helical" evidence="1">
    <location>
        <begin position="68"/>
        <end position="88"/>
    </location>
</feature>
<accession>A0A6C0JZC1</accession>
<feature type="transmembrane region" description="Helical" evidence="1">
    <location>
        <begin position="137"/>
        <end position="157"/>
    </location>
</feature>
<feature type="transmembrane region" description="Helical" evidence="1">
    <location>
        <begin position="109"/>
        <end position="131"/>
    </location>
</feature>
<evidence type="ECO:0000313" key="2">
    <source>
        <dbReference type="EMBL" id="QHU09757.1"/>
    </source>
</evidence>
<keyword evidence="1" id="KW-1133">Transmembrane helix</keyword>
<feature type="transmembrane region" description="Helical" evidence="1">
    <location>
        <begin position="9"/>
        <end position="30"/>
    </location>
</feature>
<sequence>MTFQDIMDFFFNPKVALCIFVVFLVSYVIFLDEEGAFSESFLHFGPGTSEKNMTTFFNIKLDTWSKVGILYVVGFISSMLTTYYNTVIDQNIDSYIWNRAIKKVPYSKTWTYFIVILEPIFFQLLEIIQLFEVLTLQLQFIIPQFIGAYIAEVPFTIQMLSTKKFQYA</sequence>
<evidence type="ECO:0000256" key="1">
    <source>
        <dbReference type="SAM" id="Phobius"/>
    </source>
</evidence>
<keyword evidence="1" id="KW-0472">Membrane</keyword>
<dbReference type="EMBL" id="MN740745">
    <property type="protein sequence ID" value="QHU09757.1"/>
    <property type="molecule type" value="Genomic_DNA"/>
</dbReference>